<evidence type="ECO:0000313" key="2">
    <source>
        <dbReference type="Proteomes" id="UP000807769"/>
    </source>
</evidence>
<name>A0A9P7DXY6_9AGAM</name>
<comment type="caution">
    <text evidence="1">The sequence shown here is derived from an EMBL/GenBank/DDBJ whole genome shotgun (WGS) entry which is preliminary data.</text>
</comment>
<dbReference type="AlphaFoldDB" id="A0A9P7DXY6"/>
<protein>
    <submittedName>
        <fullName evidence="1">Uncharacterized protein</fullName>
    </submittedName>
</protein>
<dbReference type="RefSeq" id="XP_041187654.1">
    <property type="nucleotide sequence ID" value="XM_041336962.1"/>
</dbReference>
<gene>
    <name evidence="1" type="ORF">BJ212DRAFT_1389868</name>
</gene>
<dbReference type="EMBL" id="JABBWG010000048">
    <property type="protein sequence ID" value="KAG1806133.1"/>
    <property type="molecule type" value="Genomic_DNA"/>
</dbReference>
<accession>A0A9P7DXY6</accession>
<keyword evidence="2" id="KW-1185">Reference proteome</keyword>
<dbReference type="Proteomes" id="UP000807769">
    <property type="component" value="Unassembled WGS sequence"/>
</dbReference>
<organism evidence="1 2">
    <name type="scientific">Suillus subaureus</name>
    <dbReference type="NCBI Taxonomy" id="48587"/>
    <lineage>
        <taxon>Eukaryota</taxon>
        <taxon>Fungi</taxon>
        <taxon>Dikarya</taxon>
        <taxon>Basidiomycota</taxon>
        <taxon>Agaricomycotina</taxon>
        <taxon>Agaricomycetes</taxon>
        <taxon>Agaricomycetidae</taxon>
        <taxon>Boletales</taxon>
        <taxon>Suillineae</taxon>
        <taxon>Suillaceae</taxon>
        <taxon>Suillus</taxon>
    </lineage>
</organism>
<reference evidence="1" key="1">
    <citation type="journal article" date="2020" name="New Phytol.">
        <title>Comparative genomics reveals dynamic genome evolution in host specialist ectomycorrhizal fungi.</title>
        <authorList>
            <person name="Lofgren L.A."/>
            <person name="Nguyen N.H."/>
            <person name="Vilgalys R."/>
            <person name="Ruytinx J."/>
            <person name="Liao H.L."/>
            <person name="Branco S."/>
            <person name="Kuo A."/>
            <person name="LaButti K."/>
            <person name="Lipzen A."/>
            <person name="Andreopoulos W."/>
            <person name="Pangilinan J."/>
            <person name="Riley R."/>
            <person name="Hundley H."/>
            <person name="Na H."/>
            <person name="Barry K."/>
            <person name="Grigoriev I.V."/>
            <person name="Stajich J.E."/>
            <person name="Kennedy P.G."/>
        </authorList>
    </citation>
    <scope>NUCLEOTIDE SEQUENCE</scope>
    <source>
        <strain evidence="1">MN1</strain>
    </source>
</reference>
<proteinExistence type="predicted"/>
<sequence length="88" mass="10100">MRRQERFSALDFAEVGPATFRYSQASSQKKGYQEVDSLPPSDSIPTFLSLMRRVSDYQRGQALAGTWKEIASIAELEYDLDARLDHWL</sequence>
<dbReference type="GeneID" id="64630978"/>
<evidence type="ECO:0000313" key="1">
    <source>
        <dbReference type="EMBL" id="KAG1806133.1"/>
    </source>
</evidence>